<dbReference type="Pfam" id="PF04225">
    <property type="entry name" value="LysM_OapA"/>
    <property type="match status" value="1"/>
</dbReference>
<evidence type="ECO:0000259" key="9">
    <source>
        <dbReference type="Pfam" id="PF04225"/>
    </source>
</evidence>
<evidence type="ECO:0000256" key="7">
    <source>
        <dbReference type="ARBA" id="ARBA00023049"/>
    </source>
</evidence>
<comment type="cofactor">
    <cofactor evidence="1">
        <name>Zn(2+)</name>
        <dbReference type="ChEBI" id="CHEBI:29105"/>
    </cofactor>
</comment>
<organism evidence="11 12">
    <name type="scientific">Anaerobiospirillum thomasii</name>
    <dbReference type="NCBI Taxonomy" id="179995"/>
    <lineage>
        <taxon>Bacteria</taxon>
        <taxon>Pseudomonadati</taxon>
        <taxon>Pseudomonadota</taxon>
        <taxon>Gammaproteobacteria</taxon>
        <taxon>Aeromonadales</taxon>
        <taxon>Succinivibrionaceae</taxon>
        <taxon>Anaerobiospirillum</taxon>
    </lineage>
</organism>
<gene>
    <name evidence="11" type="ORF">NCTC13093_00090</name>
</gene>
<feature type="domain" description="M23ase beta-sheet core" evidence="8">
    <location>
        <begin position="436"/>
        <end position="529"/>
    </location>
</feature>
<dbReference type="EMBL" id="UAPV01000001">
    <property type="protein sequence ID" value="SPT68756.1"/>
    <property type="molecule type" value="Genomic_DNA"/>
</dbReference>
<dbReference type="InterPro" id="IPR050570">
    <property type="entry name" value="Cell_wall_metabolism_enzyme"/>
</dbReference>
<keyword evidence="6" id="KW-0862">Zinc</keyword>
<dbReference type="GO" id="GO:0030313">
    <property type="term" value="C:cell envelope"/>
    <property type="evidence" value="ECO:0007669"/>
    <property type="project" value="UniProtKB-SubCell"/>
</dbReference>
<dbReference type="Gene3D" id="2.70.70.10">
    <property type="entry name" value="Glucose Permease (Domain IIA)"/>
    <property type="match status" value="1"/>
</dbReference>
<name>A0A2X0VLG7_9GAMM</name>
<dbReference type="Gene3D" id="3.10.450.350">
    <property type="match status" value="2"/>
</dbReference>
<dbReference type="GO" id="GO:0004222">
    <property type="term" value="F:metalloendopeptidase activity"/>
    <property type="evidence" value="ECO:0007669"/>
    <property type="project" value="TreeGrafter"/>
</dbReference>
<dbReference type="Pfam" id="PF01551">
    <property type="entry name" value="Peptidase_M23"/>
    <property type="match status" value="1"/>
</dbReference>
<evidence type="ECO:0000256" key="1">
    <source>
        <dbReference type="ARBA" id="ARBA00001947"/>
    </source>
</evidence>
<sequence length="572" mass="63558">MVFVRNLYSKDNKNSYNSMKFEDYISGQHIQSSSQAWLMPISKKHTYAILSTAVLAICSSFFVSKTQNYNLASQQSYEEIFVNENGEIVEPSSVDIINPTQSLAEVLSSHYTKDIDGQSKHAISEIDNQIVIDTKGDALDNYDDNISDQLLADADTELDKKIRDKTGRSQSSWFVEDIASGDTLSSVFSDLNIPYATLEAITSNKDAGKALSNLRTGYSLSFLLDEKNNLLAFVKQIDKDTQIRFYRDNINSSDFTAVKESIGAHLKSKTSDVQESGGDIVAQSATGKDSMAPATQTEEIPLYKKRGRLVLVTLGPGQAFSTAAHESGLTYNEIAKITDLFKGRIQFTRHLQPGDTMRVLFSDDKGEGKINAIEFNLARLGKLATFRHLGDDKYYDEKGYNSASGTFRRFPINGKVIISSHFNPNRRHPVTGQYRPHNGTDFAVRIGTPIVAPADGVVDIARYSKGAGYYIVLRHRGNYSTVYMHLSKMNVKPGQRVKAGSIIARSGNTGMSTGPHLHYELRINNKPVNAMRVKLPSNSDATVVAKQRQRFESNVATFKKDLHNEKLIAKLE</sequence>
<proteinExistence type="predicted"/>
<keyword evidence="5 11" id="KW-0378">Hydrolase</keyword>
<evidence type="ECO:0000313" key="12">
    <source>
        <dbReference type="Proteomes" id="UP000250086"/>
    </source>
</evidence>
<evidence type="ECO:0000313" key="11">
    <source>
        <dbReference type="EMBL" id="SPT68756.1"/>
    </source>
</evidence>
<protein>
    <submittedName>
        <fullName evidence="11">Glycyl-glycine endopeptidase ALE-1</fullName>
        <ecNumber evidence="11">3.4.24.75</ecNumber>
    </submittedName>
</protein>
<dbReference type="PANTHER" id="PTHR21666:SF292">
    <property type="entry name" value="MUREIN DD-ENDOPEPTIDASE MEPM"/>
    <property type="match status" value="1"/>
</dbReference>
<evidence type="ECO:0000256" key="5">
    <source>
        <dbReference type="ARBA" id="ARBA00022801"/>
    </source>
</evidence>
<dbReference type="PANTHER" id="PTHR21666">
    <property type="entry name" value="PEPTIDASE-RELATED"/>
    <property type="match status" value="1"/>
</dbReference>
<keyword evidence="7" id="KW-0482">Metalloprotease</keyword>
<keyword evidence="4" id="KW-0479">Metal-binding</keyword>
<dbReference type="Pfam" id="PF19425">
    <property type="entry name" value="Csd3_N2"/>
    <property type="match status" value="1"/>
</dbReference>
<dbReference type="GO" id="GO:0046872">
    <property type="term" value="F:metal ion binding"/>
    <property type="evidence" value="ECO:0007669"/>
    <property type="project" value="UniProtKB-KW"/>
</dbReference>
<dbReference type="InterPro" id="IPR045834">
    <property type="entry name" value="Csd3_N2"/>
</dbReference>
<dbReference type="InterPro" id="IPR016047">
    <property type="entry name" value="M23ase_b-sheet_dom"/>
</dbReference>
<evidence type="ECO:0000256" key="2">
    <source>
        <dbReference type="ARBA" id="ARBA00004196"/>
    </source>
</evidence>
<evidence type="ECO:0000259" key="10">
    <source>
        <dbReference type="Pfam" id="PF19425"/>
    </source>
</evidence>
<feature type="domain" description="Csd3-like second N-terminal" evidence="10">
    <location>
        <begin position="319"/>
        <end position="424"/>
    </location>
</feature>
<evidence type="ECO:0000256" key="3">
    <source>
        <dbReference type="ARBA" id="ARBA00022670"/>
    </source>
</evidence>
<keyword evidence="12" id="KW-1185">Reference proteome</keyword>
<dbReference type="FunFam" id="2.70.70.10:FF:000002">
    <property type="entry name" value="Murein DD-endopeptidase MepM"/>
    <property type="match status" value="1"/>
</dbReference>
<dbReference type="CDD" id="cd12797">
    <property type="entry name" value="M23_peptidase"/>
    <property type="match status" value="1"/>
</dbReference>
<feature type="domain" description="Opacity-associated protein A LysM-like" evidence="9">
    <location>
        <begin position="177"/>
        <end position="248"/>
    </location>
</feature>
<evidence type="ECO:0000256" key="4">
    <source>
        <dbReference type="ARBA" id="ARBA00022723"/>
    </source>
</evidence>
<evidence type="ECO:0000256" key="6">
    <source>
        <dbReference type="ARBA" id="ARBA00022833"/>
    </source>
</evidence>
<dbReference type="EC" id="3.4.24.75" evidence="11"/>
<keyword evidence="3" id="KW-0645">Protease</keyword>
<dbReference type="SUPFAM" id="SSF51261">
    <property type="entry name" value="Duplicated hybrid motif"/>
    <property type="match status" value="1"/>
</dbReference>
<dbReference type="InterPro" id="IPR007340">
    <property type="entry name" value="LysM_Opacity-associatedA"/>
</dbReference>
<evidence type="ECO:0000259" key="8">
    <source>
        <dbReference type="Pfam" id="PF01551"/>
    </source>
</evidence>
<dbReference type="GO" id="GO:0042834">
    <property type="term" value="F:peptidoglycan binding"/>
    <property type="evidence" value="ECO:0007669"/>
    <property type="project" value="InterPro"/>
</dbReference>
<accession>A0A2X0VLG7</accession>
<reference evidence="11 12" key="1">
    <citation type="submission" date="2018-06" db="EMBL/GenBank/DDBJ databases">
        <authorList>
            <consortium name="Pathogen Informatics"/>
            <person name="Doyle S."/>
        </authorList>
    </citation>
    <scope>NUCLEOTIDE SEQUENCE [LARGE SCALE GENOMIC DNA]</scope>
    <source>
        <strain evidence="11 12">NCTC13093</strain>
    </source>
</reference>
<dbReference type="Proteomes" id="UP000250086">
    <property type="component" value="Unassembled WGS sequence"/>
</dbReference>
<comment type="subcellular location">
    <subcellularLocation>
        <location evidence="2">Cell envelope</location>
    </subcellularLocation>
</comment>
<dbReference type="InterPro" id="IPR011055">
    <property type="entry name" value="Dup_hybrid_motif"/>
</dbReference>
<dbReference type="GO" id="GO:0006508">
    <property type="term" value="P:proteolysis"/>
    <property type="evidence" value="ECO:0007669"/>
    <property type="project" value="UniProtKB-KW"/>
</dbReference>
<dbReference type="AlphaFoldDB" id="A0A2X0VLG7"/>